<dbReference type="SUPFAM" id="SSF52047">
    <property type="entry name" value="RNI-like"/>
    <property type="match status" value="1"/>
</dbReference>
<keyword evidence="2" id="KW-1185">Reference proteome</keyword>
<comment type="caution">
    <text evidence="1">The sequence shown here is derived from an EMBL/GenBank/DDBJ whole genome shotgun (WGS) entry which is preliminary data.</text>
</comment>
<protein>
    <submittedName>
        <fullName evidence="1">Uncharacterized protein</fullName>
    </submittedName>
</protein>
<evidence type="ECO:0000313" key="2">
    <source>
        <dbReference type="Proteomes" id="UP000283269"/>
    </source>
</evidence>
<dbReference type="EMBL" id="NHYD01003935">
    <property type="protein sequence ID" value="PPQ69410.1"/>
    <property type="molecule type" value="Genomic_DNA"/>
</dbReference>
<dbReference type="InterPro" id="IPR032675">
    <property type="entry name" value="LRR_dom_sf"/>
</dbReference>
<dbReference type="OrthoDB" id="2858653at2759"/>
<dbReference type="Gene3D" id="3.80.10.10">
    <property type="entry name" value="Ribonuclease Inhibitor"/>
    <property type="match status" value="1"/>
</dbReference>
<dbReference type="Proteomes" id="UP000283269">
    <property type="component" value="Unassembled WGS sequence"/>
</dbReference>
<evidence type="ECO:0000313" key="1">
    <source>
        <dbReference type="EMBL" id="PPQ69410.1"/>
    </source>
</evidence>
<name>A0A409VSZ4_PSICY</name>
<gene>
    <name evidence="1" type="ORF">CVT25_004643</name>
</gene>
<organism evidence="1 2">
    <name type="scientific">Psilocybe cyanescens</name>
    <dbReference type="NCBI Taxonomy" id="93625"/>
    <lineage>
        <taxon>Eukaryota</taxon>
        <taxon>Fungi</taxon>
        <taxon>Dikarya</taxon>
        <taxon>Basidiomycota</taxon>
        <taxon>Agaricomycotina</taxon>
        <taxon>Agaricomycetes</taxon>
        <taxon>Agaricomycetidae</taxon>
        <taxon>Agaricales</taxon>
        <taxon>Agaricineae</taxon>
        <taxon>Strophariaceae</taxon>
        <taxon>Psilocybe</taxon>
    </lineage>
</organism>
<proteinExistence type="predicted"/>
<dbReference type="InParanoid" id="A0A409VSZ4"/>
<dbReference type="AlphaFoldDB" id="A0A409VSZ4"/>
<reference evidence="1 2" key="1">
    <citation type="journal article" date="2018" name="Evol. Lett.">
        <title>Horizontal gene cluster transfer increased hallucinogenic mushroom diversity.</title>
        <authorList>
            <person name="Reynolds H.T."/>
            <person name="Vijayakumar V."/>
            <person name="Gluck-Thaler E."/>
            <person name="Korotkin H.B."/>
            <person name="Matheny P.B."/>
            <person name="Slot J.C."/>
        </authorList>
    </citation>
    <scope>NUCLEOTIDE SEQUENCE [LARGE SCALE GENOMIC DNA]</scope>
    <source>
        <strain evidence="1 2">2631</strain>
    </source>
</reference>
<accession>A0A409VSZ4</accession>
<sequence>MVYPNKSLNSDRFKHFLESLTNLEIHVLTDVEPESDYNFPYEDPYLQFWKEHMTSILNTTRNLTSLSLYSDVIAFNEWGLVSSLPSLENLTLSKFLFAYEDFGGDRKAETFCLESFILRHRKTLRHLDLIDCCIDISSEFYSWAQIFRNFEQHLDEIRFFRFHPPPFVGTATEDDGDPDGYVWRLWNERGGRYVDFFDDYEFPDPDTGELDRLAFDYLQRTIKQRNQG</sequence>